<dbReference type="EMBL" id="CAJVPW010032372">
    <property type="protein sequence ID" value="CAG8728678.1"/>
    <property type="molecule type" value="Genomic_DNA"/>
</dbReference>
<comment type="caution">
    <text evidence="1">The sequence shown here is derived from an EMBL/GenBank/DDBJ whole genome shotgun (WGS) entry which is preliminary data.</text>
</comment>
<evidence type="ECO:0000313" key="1">
    <source>
        <dbReference type="EMBL" id="CAG8728678.1"/>
    </source>
</evidence>
<feature type="non-terminal residue" evidence="1">
    <location>
        <position position="1"/>
    </location>
</feature>
<evidence type="ECO:0000313" key="2">
    <source>
        <dbReference type="Proteomes" id="UP000789366"/>
    </source>
</evidence>
<keyword evidence="2" id="KW-1185">Reference proteome</keyword>
<reference evidence="1" key="1">
    <citation type="submission" date="2021-06" db="EMBL/GenBank/DDBJ databases">
        <authorList>
            <person name="Kallberg Y."/>
            <person name="Tangrot J."/>
            <person name="Rosling A."/>
        </authorList>
    </citation>
    <scope>NUCLEOTIDE SEQUENCE</scope>
    <source>
        <strain evidence="1">28 12/20/2015</strain>
    </source>
</reference>
<accession>A0ACA9Q104</accession>
<protein>
    <submittedName>
        <fullName evidence="1">728_t:CDS:1</fullName>
    </submittedName>
</protein>
<sequence length="124" mass="13987">SWDAVENSVIINCWNKTGILPLVSHEEIELATHSQDTLLEQQEQDINTLVVDLISQDLEPEIENQLNSYLDLNNLHILTEEKLDDSEIIEVVLDEANQYENGDPDDSDDEEPEISISEGLTGLN</sequence>
<name>A0ACA9Q104_9GLOM</name>
<gene>
    <name evidence="1" type="ORF">SPELUC_LOCUS12950</name>
</gene>
<proteinExistence type="predicted"/>
<dbReference type="Proteomes" id="UP000789366">
    <property type="component" value="Unassembled WGS sequence"/>
</dbReference>
<organism evidence="1 2">
    <name type="scientific">Cetraspora pellucida</name>
    <dbReference type="NCBI Taxonomy" id="1433469"/>
    <lineage>
        <taxon>Eukaryota</taxon>
        <taxon>Fungi</taxon>
        <taxon>Fungi incertae sedis</taxon>
        <taxon>Mucoromycota</taxon>
        <taxon>Glomeromycotina</taxon>
        <taxon>Glomeromycetes</taxon>
        <taxon>Diversisporales</taxon>
        <taxon>Gigasporaceae</taxon>
        <taxon>Cetraspora</taxon>
    </lineage>
</organism>
<feature type="non-terminal residue" evidence="1">
    <location>
        <position position="124"/>
    </location>
</feature>